<dbReference type="OrthoDB" id="8243229at2"/>
<sequence length="191" mass="21170">MSRRSSSFSGQFAGRLVEMLESYAYRTLSLSALRLINRIEIELAHHGGHDNGRLPVTFDDFEHYGIHRHAIAPAMREAEALGFIEVTVRGRAGSANRRSPNLFRLTFRPVKGARNDGTHEWRQIKSAEEAEALARAARLAKAESLRAENAKSDPRKPHHNSIAYSAEIVTTGVSTETTTTNYISGRGRSVA</sequence>
<accession>A0A5D3KGQ4</accession>
<name>A0A5D3KGQ4_9BRAD</name>
<dbReference type="RefSeq" id="WP_148772696.1">
    <property type="nucleotide sequence ID" value="NZ_VSSS01000023.1"/>
</dbReference>
<keyword evidence="2" id="KW-1185">Reference proteome</keyword>
<dbReference type="AlphaFoldDB" id="A0A5D3KGQ4"/>
<evidence type="ECO:0000313" key="2">
    <source>
        <dbReference type="Proteomes" id="UP000324758"/>
    </source>
</evidence>
<reference evidence="1 2" key="1">
    <citation type="submission" date="2019-08" db="EMBL/GenBank/DDBJ databases">
        <title>Bradyrhizobium hipponensis sp. nov., a rhizobium isolated from a Lupinus angustifolius root nodule in Tunisia.</title>
        <authorList>
            <person name="Off K."/>
            <person name="Rejili M."/>
            <person name="Mars M."/>
            <person name="Brachmann A."/>
            <person name="Marin M."/>
        </authorList>
    </citation>
    <scope>NUCLEOTIDE SEQUENCE [LARGE SCALE GENOMIC DNA]</scope>
    <source>
        <strain evidence="1 2">CTAW71</strain>
    </source>
</reference>
<evidence type="ECO:0000313" key="1">
    <source>
        <dbReference type="EMBL" id="TYL95944.1"/>
    </source>
</evidence>
<proteinExistence type="predicted"/>
<comment type="caution">
    <text evidence="1">The sequence shown here is derived from an EMBL/GenBank/DDBJ whole genome shotgun (WGS) entry which is preliminary data.</text>
</comment>
<gene>
    <name evidence="1" type="ORF">FXB40_13600</name>
</gene>
<dbReference type="Proteomes" id="UP000324758">
    <property type="component" value="Unassembled WGS sequence"/>
</dbReference>
<protein>
    <submittedName>
        <fullName evidence="1">Uncharacterized protein</fullName>
    </submittedName>
</protein>
<organism evidence="1 2">
    <name type="scientific">Bradyrhizobium rifense</name>
    <dbReference type="NCBI Taxonomy" id="515499"/>
    <lineage>
        <taxon>Bacteria</taxon>
        <taxon>Pseudomonadati</taxon>
        <taxon>Pseudomonadota</taxon>
        <taxon>Alphaproteobacteria</taxon>
        <taxon>Hyphomicrobiales</taxon>
        <taxon>Nitrobacteraceae</taxon>
        <taxon>Bradyrhizobium</taxon>
    </lineage>
</organism>
<dbReference type="EMBL" id="VSSS01000023">
    <property type="protein sequence ID" value="TYL95944.1"/>
    <property type="molecule type" value="Genomic_DNA"/>
</dbReference>